<proteinExistence type="predicted"/>
<dbReference type="Proteomes" id="UP001430953">
    <property type="component" value="Unassembled WGS sequence"/>
</dbReference>
<gene>
    <name evidence="1" type="ORF">PUN28_008486</name>
</gene>
<keyword evidence="2" id="KW-1185">Reference proteome</keyword>
<dbReference type="EMBL" id="JADYXP020000007">
    <property type="protein sequence ID" value="KAL0120838.1"/>
    <property type="molecule type" value="Genomic_DNA"/>
</dbReference>
<dbReference type="AlphaFoldDB" id="A0AAW2FYI8"/>
<evidence type="ECO:0000313" key="2">
    <source>
        <dbReference type="Proteomes" id="UP001430953"/>
    </source>
</evidence>
<accession>A0AAW2FYI8</accession>
<comment type="caution">
    <text evidence="1">The sequence shown here is derived from an EMBL/GenBank/DDBJ whole genome shotgun (WGS) entry which is preliminary data.</text>
</comment>
<evidence type="ECO:0000313" key="1">
    <source>
        <dbReference type="EMBL" id="KAL0120838.1"/>
    </source>
</evidence>
<name>A0AAW2FYI8_9HYME</name>
<sequence>MGGIGPPTCLANTRHRARFFYKLYTYRASEAACGYLDVRRQHKGSIYAAIRTEPVLQLDTALCRDLFSRPEFSMRVIKMHRFCVSTSQQIPDYQPVESNVS</sequence>
<organism evidence="1 2">
    <name type="scientific">Cardiocondyla obscurior</name>
    <dbReference type="NCBI Taxonomy" id="286306"/>
    <lineage>
        <taxon>Eukaryota</taxon>
        <taxon>Metazoa</taxon>
        <taxon>Ecdysozoa</taxon>
        <taxon>Arthropoda</taxon>
        <taxon>Hexapoda</taxon>
        <taxon>Insecta</taxon>
        <taxon>Pterygota</taxon>
        <taxon>Neoptera</taxon>
        <taxon>Endopterygota</taxon>
        <taxon>Hymenoptera</taxon>
        <taxon>Apocrita</taxon>
        <taxon>Aculeata</taxon>
        <taxon>Formicoidea</taxon>
        <taxon>Formicidae</taxon>
        <taxon>Myrmicinae</taxon>
        <taxon>Cardiocondyla</taxon>
    </lineage>
</organism>
<protein>
    <submittedName>
        <fullName evidence="1">Uncharacterized protein</fullName>
    </submittedName>
</protein>
<reference evidence="1 2" key="1">
    <citation type="submission" date="2023-03" db="EMBL/GenBank/DDBJ databases">
        <title>High recombination rates correlate with genetic variation in Cardiocondyla obscurior ants.</title>
        <authorList>
            <person name="Errbii M."/>
        </authorList>
    </citation>
    <scope>NUCLEOTIDE SEQUENCE [LARGE SCALE GENOMIC DNA]</scope>
    <source>
        <strain evidence="1">Alpha-2009</strain>
        <tissue evidence="1">Whole body</tissue>
    </source>
</reference>